<keyword evidence="5" id="KW-0175">Coiled coil</keyword>
<dbReference type="Pfam" id="PF01420">
    <property type="entry name" value="Methylase_S"/>
    <property type="match status" value="2"/>
</dbReference>
<feature type="domain" description="Type I restriction modification DNA specificity" evidence="6">
    <location>
        <begin position="372"/>
        <end position="546"/>
    </location>
</feature>
<dbReference type="GO" id="GO:0009307">
    <property type="term" value="P:DNA restriction-modification system"/>
    <property type="evidence" value="ECO:0007669"/>
    <property type="project" value="UniProtKB-KW"/>
</dbReference>
<reference evidence="8" key="1">
    <citation type="submission" date="2017-01" db="EMBL/GenBank/DDBJ databases">
        <authorList>
            <person name="Varghese N."/>
            <person name="Submissions S."/>
        </authorList>
    </citation>
    <scope>NUCLEOTIDE SEQUENCE [LARGE SCALE GENOMIC DNA]</scope>
    <source>
        <strain evidence="8">ATCC 700103</strain>
    </source>
</reference>
<dbReference type="PANTHER" id="PTHR43140">
    <property type="entry name" value="TYPE-1 RESTRICTION ENZYME ECOKI SPECIFICITY PROTEIN"/>
    <property type="match status" value="1"/>
</dbReference>
<gene>
    <name evidence="7" type="ORF">SAMN05421834_10485</name>
</gene>
<dbReference type="AlphaFoldDB" id="A0A1N6SMP1"/>
<dbReference type="SUPFAM" id="SSF116734">
    <property type="entry name" value="DNA methylase specificity domain"/>
    <property type="match status" value="2"/>
</dbReference>
<evidence type="ECO:0000256" key="4">
    <source>
        <dbReference type="ARBA" id="ARBA00038652"/>
    </source>
</evidence>
<accession>A0A1N6SMP1</accession>
<dbReference type="InterPro" id="IPR051212">
    <property type="entry name" value="Type-I_RE_S_subunit"/>
</dbReference>
<evidence type="ECO:0000259" key="6">
    <source>
        <dbReference type="Pfam" id="PF01420"/>
    </source>
</evidence>
<dbReference type="InterPro" id="IPR000055">
    <property type="entry name" value="Restrct_endonuc_typeI_TRD"/>
</dbReference>
<evidence type="ECO:0000256" key="5">
    <source>
        <dbReference type="SAM" id="Coils"/>
    </source>
</evidence>
<dbReference type="EMBL" id="FTNC01000004">
    <property type="protein sequence ID" value="SIQ42282.1"/>
    <property type="molecule type" value="Genomic_DNA"/>
</dbReference>
<dbReference type="Proteomes" id="UP000185669">
    <property type="component" value="Unassembled WGS sequence"/>
</dbReference>
<evidence type="ECO:0000256" key="2">
    <source>
        <dbReference type="ARBA" id="ARBA00022747"/>
    </source>
</evidence>
<keyword evidence="2" id="KW-0680">Restriction system</keyword>
<feature type="coiled-coil region" evidence="5">
    <location>
        <begin position="234"/>
        <end position="271"/>
    </location>
</feature>
<keyword evidence="8" id="KW-1185">Reference proteome</keyword>
<organism evidence="7 8">
    <name type="scientific">Halanaerobium kushneri</name>
    <dbReference type="NCBI Taxonomy" id="56779"/>
    <lineage>
        <taxon>Bacteria</taxon>
        <taxon>Bacillati</taxon>
        <taxon>Bacillota</taxon>
        <taxon>Clostridia</taxon>
        <taxon>Halanaerobiales</taxon>
        <taxon>Halanaerobiaceae</taxon>
        <taxon>Halanaerobium</taxon>
    </lineage>
</organism>
<sequence>MSIYLDEFETLYGISDNIEKLRKKILDFALEGKLSYQSEEEKSGEDIIEKIAKLKEDLLSKGLVKTPRGKLKKISKEDIPSFEIPENWEWTRLGSLGETKTGKTPKRSNDEYYFGNIPFIKPDNIYYNKIDYNTKLKLTEEGAEKSRLVPENTILMVCIGTVGKAYITDRESCFNQQINSLTLYSDKLLEPKLFLYFMQSSYFNNRALELSSKTTIPIINKTKWKNILVPVPPLEEQKRIVEKIEKLMKEVDKLEDKLNQKESISQNLSESIVIAIKDSKNAEELKDNINFIIENFDVIFKTSESMDEMRNIVLQLAIEGKLVPQDESDEPALELINKIEEEKKELIKKGEIKKSRLKIEEKNNNKTHYIIPKNWKWEKLGNICFKITDGSHNPPKGISGEGYEMLSATNILNDKIDFKKPSRIIKEKDFKKEHKRTQIEKGDLLLTIVGTLGRSLVVDTDKLFTVQRSVAVLKTGINVHYLRYVMLSPYIKQTMEEEAKGTAQKGIYLGQLANLLIPIPSLSEQERIVKTVDALMEMIDKLKRKLEKRDYIIERLGTI</sequence>
<protein>
    <submittedName>
        <fullName evidence="7">Type I restriction enzyme, S subunit</fullName>
    </submittedName>
</protein>
<proteinExistence type="inferred from homology"/>
<dbReference type="PANTHER" id="PTHR43140:SF1">
    <property type="entry name" value="TYPE I RESTRICTION ENZYME ECOKI SPECIFICITY SUBUNIT"/>
    <property type="match status" value="1"/>
</dbReference>
<dbReference type="RefSeq" id="WP_076544111.1">
    <property type="nucleotide sequence ID" value="NZ_FTNC01000004.1"/>
</dbReference>
<feature type="domain" description="Type I restriction modification DNA specificity" evidence="6">
    <location>
        <begin position="85"/>
        <end position="260"/>
    </location>
</feature>
<dbReference type="CDD" id="cd17293">
    <property type="entry name" value="RMtype1_S_Ppo21ORF8840P_TRD1-CR1_like"/>
    <property type="match status" value="1"/>
</dbReference>
<dbReference type="GO" id="GO:0003677">
    <property type="term" value="F:DNA binding"/>
    <property type="evidence" value="ECO:0007669"/>
    <property type="project" value="UniProtKB-KW"/>
</dbReference>
<evidence type="ECO:0000313" key="7">
    <source>
        <dbReference type="EMBL" id="SIQ42282.1"/>
    </source>
</evidence>
<dbReference type="OrthoDB" id="9795776at2"/>
<keyword evidence="3" id="KW-0238">DNA-binding</keyword>
<evidence type="ECO:0000256" key="3">
    <source>
        <dbReference type="ARBA" id="ARBA00023125"/>
    </source>
</evidence>
<dbReference type="CDD" id="cd17246">
    <property type="entry name" value="RMtype1_S_SonII-TRD2-CR2_like"/>
    <property type="match status" value="1"/>
</dbReference>
<evidence type="ECO:0000256" key="1">
    <source>
        <dbReference type="ARBA" id="ARBA00010923"/>
    </source>
</evidence>
<name>A0A1N6SMP1_9FIRM</name>
<comment type="similarity">
    <text evidence="1">Belongs to the type-I restriction system S methylase family.</text>
</comment>
<dbReference type="STRING" id="56779.SAMN05421834_10485"/>
<dbReference type="InterPro" id="IPR044946">
    <property type="entry name" value="Restrct_endonuc_typeI_TRD_sf"/>
</dbReference>
<dbReference type="Gene3D" id="3.90.220.20">
    <property type="entry name" value="DNA methylase specificity domains"/>
    <property type="match status" value="2"/>
</dbReference>
<comment type="subunit">
    <text evidence="4">The methyltransferase is composed of M and S polypeptides.</text>
</comment>
<evidence type="ECO:0000313" key="8">
    <source>
        <dbReference type="Proteomes" id="UP000185669"/>
    </source>
</evidence>